<dbReference type="EMBL" id="JBBVGT010000003">
    <property type="protein sequence ID" value="MFB5946714.1"/>
    <property type="molecule type" value="Genomic_DNA"/>
</dbReference>
<sequence>MKKIFLLAAVCCAMLLSFNTASAQRDWRNTDKDRKVAVDVDSITKQGYTLIWINKDPDFDKELKTRLIDTYFITYPELAKDFNRKTLKSVTFVIDPEYEGVAATSGGVIRYNPEWFVKNPSDIDVVTHEVMHVIQSYPHRAGPGWLTEGVADYVRYKYGVANEEANWSLTKFNEKQSYENSYRITARFLHWVVTHHDKHFVKKLDHALRAGKYDEDFWVKRTGSTVDELWEEYAKNPAI</sequence>
<feature type="signal peptide" evidence="1">
    <location>
        <begin position="1"/>
        <end position="23"/>
    </location>
</feature>
<evidence type="ECO:0000256" key="1">
    <source>
        <dbReference type="SAM" id="SignalP"/>
    </source>
</evidence>
<evidence type="ECO:0000313" key="2">
    <source>
        <dbReference type="EMBL" id="MFB5946714.1"/>
    </source>
</evidence>
<organism evidence="2 3">
    <name type="scientific">Albibacterium profundi</name>
    <dbReference type="NCBI Taxonomy" id="3134906"/>
    <lineage>
        <taxon>Bacteria</taxon>
        <taxon>Pseudomonadati</taxon>
        <taxon>Bacteroidota</taxon>
        <taxon>Sphingobacteriia</taxon>
        <taxon>Sphingobacteriales</taxon>
        <taxon>Sphingobacteriaceae</taxon>
        <taxon>Albibacterium</taxon>
    </lineage>
</organism>
<dbReference type="PANTHER" id="PTHR33321">
    <property type="match status" value="1"/>
</dbReference>
<accession>A0ABV5CGY2</accession>
<dbReference type="RefSeq" id="WP_375558243.1">
    <property type="nucleotide sequence ID" value="NZ_JBBVGT010000003.1"/>
</dbReference>
<keyword evidence="3" id="KW-1185">Reference proteome</keyword>
<gene>
    <name evidence="2" type="ORF">WKR92_12845</name>
</gene>
<reference evidence="2 3" key="1">
    <citation type="submission" date="2024-04" db="EMBL/GenBank/DDBJ databases">
        <title>Albibacterium profundi sp. nov., isolated from sediment of the Challenger Deep of Mariana Trench.</title>
        <authorList>
            <person name="Wang Y."/>
        </authorList>
    </citation>
    <scope>NUCLEOTIDE SEQUENCE [LARGE SCALE GENOMIC DNA]</scope>
    <source>
        <strain evidence="2 3">RHL897</strain>
    </source>
</reference>
<dbReference type="InterPro" id="IPR007541">
    <property type="entry name" value="Uncharacterised_BSP"/>
</dbReference>
<proteinExistence type="predicted"/>
<dbReference type="Proteomes" id="UP001580928">
    <property type="component" value="Unassembled WGS sequence"/>
</dbReference>
<name>A0ABV5CGY2_9SPHI</name>
<protein>
    <submittedName>
        <fullName evidence="2">Basic secretory protein-like protein</fullName>
    </submittedName>
</protein>
<evidence type="ECO:0000313" key="3">
    <source>
        <dbReference type="Proteomes" id="UP001580928"/>
    </source>
</evidence>
<dbReference type="Pfam" id="PF04450">
    <property type="entry name" value="BSP"/>
    <property type="match status" value="1"/>
</dbReference>
<dbReference type="PANTHER" id="PTHR33321:SF12">
    <property type="entry name" value="PLANT BASIC SECRETORY PROTEIN (BSP) FAMILY PROTEIN"/>
    <property type="match status" value="1"/>
</dbReference>
<comment type="caution">
    <text evidence="2">The sequence shown here is derived from an EMBL/GenBank/DDBJ whole genome shotgun (WGS) entry which is preliminary data.</text>
</comment>
<feature type="chain" id="PRO_5045965397" evidence="1">
    <location>
        <begin position="24"/>
        <end position="239"/>
    </location>
</feature>
<keyword evidence="1" id="KW-0732">Signal</keyword>